<feature type="transmembrane region" description="Helical" evidence="10">
    <location>
        <begin position="12"/>
        <end position="33"/>
    </location>
</feature>
<comment type="catalytic activity">
    <reaction evidence="1">
        <text>ATP + protein L-histidine = ADP + protein N-phospho-L-histidine.</text>
        <dbReference type="EC" id="2.7.13.3"/>
    </reaction>
</comment>
<evidence type="ECO:0000313" key="13">
    <source>
        <dbReference type="Proteomes" id="UP000233293"/>
    </source>
</evidence>
<dbReference type="InterPro" id="IPR036890">
    <property type="entry name" value="HATPase_C_sf"/>
</dbReference>
<protein>
    <recommendedName>
        <fullName evidence="3">histidine kinase</fullName>
        <ecNumber evidence="3">2.7.13.3</ecNumber>
    </recommendedName>
</protein>
<evidence type="ECO:0000256" key="2">
    <source>
        <dbReference type="ARBA" id="ARBA00004370"/>
    </source>
</evidence>
<evidence type="ECO:0000313" key="12">
    <source>
        <dbReference type="EMBL" id="PKU22644.1"/>
    </source>
</evidence>
<evidence type="ECO:0000256" key="1">
    <source>
        <dbReference type="ARBA" id="ARBA00000085"/>
    </source>
</evidence>
<dbReference type="Proteomes" id="UP000233293">
    <property type="component" value="Unassembled WGS sequence"/>
</dbReference>
<dbReference type="InterPro" id="IPR005467">
    <property type="entry name" value="His_kinase_dom"/>
</dbReference>
<dbReference type="InterPro" id="IPR003661">
    <property type="entry name" value="HisK_dim/P_dom"/>
</dbReference>
<comment type="subcellular location">
    <subcellularLocation>
        <location evidence="2">Membrane</location>
    </subcellularLocation>
</comment>
<dbReference type="InterPro" id="IPR003594">
    <property type="entry name" value="HATPase_dom"/>
</dbReference>
<dbReference type="SMART" id="SM00388">
    <property type="entry name" value="HisKA"/>
    <property type="match status" value="1"/>
</dbReference>
<dbReference type="Pfam" id="PF08521">
    <property type="entry name" value="2CSK_N"/>
    <property type="match status" value="1"/>
</dbReference>
<dbReference type="SUPFAM" id="SSF55874">
    <property type="entry name" value="ATPase domain of HSP90 chaperone/DNA topoisomerase II/histidine kinase"/>
    <property type="match status" value="1"/>
</dbReference>
<dbReference type="PANTHER" id="PTHR45436:SF1">
    <property type="entry name" value="SENSOR PROTEIN QSEC"/>
    <property type="match status" value="1"/>
</dbReference>
<dbReference type="EMBL" id="PIUM01000029">
    <property type="protein sequence ID" value="PKU22644.1"/>
    <property type="molecule type" value="Genomic_DNA"/>
</dbReference>
<dbReference type="Pfam" id="PF00512">
    <property type="entry name" value="HisKA"/>
    <property type="match status" value="1"/>
</dbReference>
<dbReference type="PROSITE" id="PS50109">
    <property type="entry name" value="HIS_KIN"/>
    <property type="match status" value="1"/>
</dbReference>
<dbReference type="Gene3D" id="1.10.287.130">
    <property type="match status" value="1"/>
</dbReference>
<accession>A0A2N3PQI4</accession>
<keyword evidence="13" id="KW-1185">Reference proteome</keyword>
<evidence type="ECO:0000256" key="9">
    <source>
        <dbReference type="ARBA" id="ARBA00023136"/>
    </source>
</evidence>
<dbReference type="GO" id="GO:0005886">
    <property type="term" value="C:plasma membrane"/>
    <property type="evidence" value="ECO:0007669"/>
    <property type="project" value="TreeGrafter"/>
</dbReference>
<reference evidence="13" key="1">
    <citation type="submission" date="2017-12" db="EMBL/GenBank/DDBJ databases">
        <title>Draft genome sequence of Telmatospirillum siberiense 26-4b1T, an acidotolerant peatland alphaproteobacterium potentially involved in sulfur cycling.</title>
        <authorList>
            <person name="Hausmann B."/>
            <person name="Pjevac P."/>
            <person name="Schreck K."/>
            <person name="Herbold C.W."/>
            <person name="Daims H."/>
            <person name="Wagner M."/>
            <person name="Pester M."/>
            <person name="Loy A."/>
        </authorList>
    </citation>
    <scope>NUCLEOTIDE SEQUENCE [LARGE SCALE GENOMIC DNA]</scope>
    <source>
        <strain evidence="13">26-4b1</strain>
    </source>
</reference>
<keyword evidence="4" id="KW-0597">Phosphoprotein</keyword>
<evidence type="ECO:0000256" key="5">
    <source>
        <dbReference type="ARBA" id="ARBA00022679"/>
    </source>
</evidence>
<dbReference type="Gene3D" id="3.30.565.10">
    <property type="entry name" value="Histidine kinase-like ATPase, C-terminal domain"/>
    <property type="match status" value="1"/>
</dbReference>
<dbReference type="OrthoDB" id="913606at2"/>
<keyword evidence="8 10" id="KW-1133">Transmembrane helix</keyword>
<dbReference type="Pfam" id="PF02518">
    <property type="entry name" value="HATPase_c"/>
    <property type="match status" value="1"/>
</dbReference>
<feature type="transmembrane region" description="Helical" evidence="10">
    <location>
        <begin position="170"/>
        <end position="189"/>
    </location>
</feature>
<evidence type="ECO:0000256" key="10">
    <source>
        <dbReference type="SAM" id="Phobius"/>
    </source>
</evidence>
<keyword evidence="6 10" id="KW-0812">Transmembrane</keyword>
<name>A0A2N3PQI4_9PROT</name>
<dbReference type="InterPro" id="IPR004358">
    <property type="entry name" value="Sig_transdc_His_kin-like_C"/>
</dbReference>
<comment type="caution">
    <text evidence="12">The sequence shown here is derived from an EMBL/GenBank/DDBJ whole genome shotgun (WGS) entry which is preliminary data.</text>
</comment>
<dbReference type="GO" id="GO:0000155">
    <property type="term" value="F:phosphorelay sensor kinase activity"/>
    <property type="evidence" value="ECO:0007669"/>
    <property type="project" value="InterPro"/>
</dbReference>
<evidence type="ECO:0000256" key="6">
    <source>
        <dbReference type="ARBA" id="ARBA00022692"/>
    </source>
</evidence>
<evidence type="ECO:0000256" key="3">
    <source>
        <dbReference type="ARBA" id="ARBA00012438"/>
    </source>
</evidence>
<proteinExistence type="predicted"/>
<feature type="domain" description="Histidine kinase" evidence="11">
    <location>
        <begin position="245"/>
        <end position="459"/>
    </location>
</feature>
<keyword evidence="7 12" id="KW-0418">Kinase</keyword>
<keyword evidence="5" id="KW-0808">Transferase</keyword>
<gene>
    <name evidence="12" type="ORF">CWS72_20910</name>
</gene>
<keyword evidence="9 10" id="KW-0472">Membrane</keyword>
<dbReference type="EC" id="2.7.13.3" evidence="3"/>
<dbReference type="CDD" id="cd00075">
    <property type="entry name" value="HATPase"/>
    <property type="match status" value="1"/>
</dbReference>
<dbReference type="InterPro" id="IPR036097">
    <property type="entry name" value="HisK_dim/P_sf"/>
</dbReference>
<dbReference type="InterPro" id="IPR013727">
    <property type="entry name" value="2CSK_N"/>
</dbReference>
<dbReference type="SMART" id="SM00387">
    <property type="entry name" value="HATPase_c"/>
    <property type="match status" value="1"/>
</dbReference>
<dbReference type="PANTHER" id="PTHR45436">
    <property type="entry name" value="SENSOR HISTIDINE KINASE YKOH"/>
    <property type="match status" value="1"/>
</dbReference>
<evidence type="ECO:0000256" key="7">
    <source>
        <dbReference type="ARBA" id="ARBA00022777"/>
    </source>
</evidence>
<dbReference type="PRINTS" id="PR00344">
    <property type="entry name" value="BCTRLSENSOR"/>
</dbReference>
<dbReference type="CDD" id="cd00082">
    <property type="entry name" value="HisKA"/>
    <property type="match status" value="1"/>
</dbReference>
<evidence type="ECO:0000259" key="11">
    <source>
        <dbReference type="PROSITE" id="PS50109"/>
    </source>
</evidence>
<evidence type="ECO:0000256" key="8">
    <source>
        <dbReference type="ARBA" id="ARBA00022989"/>
    </source>
</evidence>
<dbReference type="AlphaFoldDB" id="A0A2N3PQI4"/>
<sequence>MKIESLRTHLLFWLLAPLAGVVLVNVFSSYLAASNTADMVTDRTLLASATTIAEEISVIDGVIDVQIPPAAIEMFNTGHGDLVFYSVRTRNGQLLAGYPDVPAPNPHEPGAHPVFYEGAYRQRPLHLVALTHPIIGAPEESPVTVLIGQTLNSHDELIIDLLRGSIEQQVILLAVAAALVLIGFSRGLAPLMRLRDAVLDDKRDALAPLPTTSVQTELRPLVEALNEYKRRVRAQMDAQRRFIANAAHQIKTPLTLLMTQAAFAERAKAAGERKEALSALQNSARQFAHMVNQLLTLSRAEPGARRPRHERVDLAETARLVLEEFSGVALSREIDLGFEQAEEKTIIVGDETMLREMIVNLVDNALRYTPVGGSVLVSIGRQAEMCVLTVADNGPGIPPDETPRVFERFYRVLANGGEGSGLGLAIVREVVAAAEGQVTLRPPPTGHGLIVEVRIPGPVEENSGG</sequence>
<evidence type="ECO:0000256" key="4">
    <source>
        <dbReference type="ARBA" id="ARBA00022553"/>
    </source>
</evidence>
<organism evidence="12 13">
    <name type="scientific">Telmatospirillum siberiense</name>
    <dbReference type="NCBI Taxonomy" id="382514"/>
    <lineage>
        <taxon>Bacteria</taxon>
        <taxon>Pseudomonadati</taxon>
        <taxon>Pseudomonadota</taxon>
        <taxon>Alphaproteobacteria</taxon>
        <taxon>Rhodospirillales</taxon>
        <taxon>Rhodospirillaceae</taxon>
        <taxon>Telmatospirillum</taxon>
    </lineage>
</organism>
<dbReference type="SUPFAM" id="SSF47384">
    <property type="entry name" value="Homodimeric domain of signal transducing histidine kinase"/>
    <property type="match status" value="1"/>
</dbReference>
<dbReference type="InterPro" id="IPR050428">
    <property type="entry name" value="TCS_sensor_his_kinase"/>
</dbReference>